<dbReference type="Proteomes" id="UP000199645">
    <property type="component" value="Unassembled WGS sequence"/>
</dbReference>
<dbReference type="InterPro" id="IPR001638">
    <property type="entry name" value="Solute-binding_3/MltF_N"/>
</dbReference>
<reference evidence="4 5" key="1">
    <citation type="submission" date="2016-10" db="EMBL/GenBank/DDBJ databases">
        <authorList>
            <person name="de Groot N.N."/>
        </authorList>
    </citation>
    <scope>NUCLEOTIDE SEQUENCE [LARGE SCALE GENOMIC DNA]</scope>
    <source>
        <strain evidence="4 5">DSM 43019</strain>
    </source>
</reference>
<dbReference type="Gene3D" id="3.40.190.10">
    <property type="entry name" value="Periplasmic binding protein-like II"/>
    <property type="match status" value="1"/>
</dbReference>
<evidence type="ECO:0000256" key="1">
    <source>
        <dbReference type="ARBA" id="ARBA00022729"/>
    </source>
</evidence>
<feature type="chain" id="PRO_5038676683" evidence="2">
    <location>
        <begin position="21"/>
        <end position="236"/>
    </location>
</feature>
<accession>A0A1I2LT18</accession>
<dbReference type="RefSeq" id="WP_177320128.1">
    <property type="nucleotide sequence ID" value="NZ_BOMT01000093.1"/>
</dbReference>
<dbReference type="PANTHER" id="PTHR35936">
    <property type="entry name" value="MEMBRANE-BOUND LYTIC MUREIN TRANSGLYCOSYLASE F"/>
    <property type="match status" value="1"/>
</dbReference>
<dbReference type="AlphaFoldDB" id="A0A1I2LT18"/>
<evidence type="ECO:0000313" key="5">
    <source>
        <dbReference type="Proteomes" id="UP000199645"/>
    </source>
</evidence>
<dbReference type="SMART" id="SM00062">
    <property type="entry name" value="PBPb"/>
    <property type="match status" value="1"/>
</dbReference>
<dbReference type="STRING" id="35752.SAMN05421541_1249"/>
<keyword evidence="5" id="KW-1185">Reference proteome</keyword>
<dbReference type="Pfam" id="PF00497">
    <property type="entry name" value="SBP_bac_3"/>
    <property type="match status" value="1"/>
</dbReference>
<protein>
    <submittedName>
        <fullName evidence="4">Polar amino acid transport system substrate-binding protein</fullName>
    </submittedName>
</protein>
<dbReference type="SUPFAM" id="SSF53850">
    <property type="entry name" value="Periplasmic binding protein-like II"/>
    <property type="match status" value="1"/>
</dbReference>
<sequence length="236" mass="24689">MRRFGVLVVGLLLAVTTAGCGWPKDAGGTLADVRGGVLRVGVTENPPWVRLEGEPSGAEVELVRRLAGRLGATVEWHPGSESSLMAALRDRVLDVVVGGLDANVPWIEQAALTRPYVTTRTLVAVPEGGGAVPEDLAGVRVAVQAGTAEVAALAAEKAEVVTVPEVTGAEGMPVVVGDWRLGELHLTGTGVELAAHEHVWALPPGENGWQVEVERFLAEQGDDAVEELLVAAERAR</sequence>
<keyword evidence="1 2" id="KW-0732">Signal</keyword>
<organism evidence="4 5">
    <name type="scientific">Actinoplanes philippinensis</name>
    <dbReference type="NCBI Taxonomy" id="35752"/>
    <lineage>
        <taxon>Bacteria</taxon>
        <taxon>Bacillati</taxon>
        <taxon>Actinomycetota</taxon>
        <taxon>Actinomycetes</taxon>
        <taxon>Micromonosporales</taxon>
        <taxon>Micromonosporaceae</taxon>
        <taxon>Actinoplanes</taxon>
    </lineage>
</organism>
<evidence type="ECO:0000259" key="3">
    <source>
        <dbReference type="SMART" id="SM00062"/>
    </source>
</evidence>
<proteinExistence type="predicted"/>
<feature type="domain" description="Solute-binding protein family 3/N-terminal" evidence="3">
    <location>
        <begin position="37"/>
        <end position="232"/>
    </location>
</feature>
<evidence type="ECO:0000256" key="2">
    <source>
        <dbReference type="SAM" id="SignalP"/>
    </source>
</evidence>
<feature type="signal peptide" evidence="2">
    <location>
        <begin position="1"/>
        <end position="20"/>
    </location>
</feature>
<name>A0A1I2LT18_9ACTN</name>
<dbReference type="PANTHER" id="PTHR35936:SF32">
    <property type="entry name" value="MEMBRANE-BOUND LYTIC MUREIN TRANSGLYCOSYLASE F"/>
    <property type="match status" value="1"/>
</dbReference>
<dbReference type="PROSITE" id="PS51257">
    <property type="entry name" value="PROKAR_LIPOPROTEIN"/>
    <property type="match status" value="1"/>
</dbReference>
<dbReference type="EMBL" id="FONV01000024">
    <property type="protein sequence ID" value="SFF82273.1"/>
    <property type="molecule type" value="Genomic_DNA"/>
</dbReference>
<gene>
    <name evidence="4" type="ORF">SAMN05421541_1249</name>
</gene>
<evidence type="ECO:0000313" key="4">
    <source>
        <dbReference type="EMBL" id="SFF82273.1"/>
    </source>
</evidence>